<dbReference type="InterPro" id="IPR021837">
    <property type="entry name" value="CfaA/B/C"/>
</dbReference>
<keyword evidence="1" id="KW-0472">Membrane</keyword>
<dbReference type="Pfam" id="PF11912">
    <property type="entry name" value="CfaA_B_C"/>
    <property type="match status" value="1"/>
</dbReference>
<keyword evidence="1" id="KW-1133">Transmembrane helix</keyword>
<evidence type="ECO:0008006" key="4">
    <source>
        <dbReference type="Google" id="ProtNLM"/>
    </source>
</evidence>
<keyword evidence="3" id="KW-1185">Reference proteome</keyword>
<protein>
    <recommendedName>
        <fullName evidence="4">Transmembrane protein</fullName>
    </recommendedName>
</protein>
<dbReference type="Proteomes" id="UP000076078">
    <property type="component" value="Unassembled WGS sequence"/>
</dbReference>
<organism evidence="2 3">
    <name type="scientific">Tieghemostelium lacteum</name>
    <name type="common">Slime mold</name>
    <name type="synonym">Dictyostelium lacteum</name>
    <dbReference type="NCBI Taxonomy" id="361077"/>
    <lineage>
        <taxon>Eukaryota</taxon>
        <taxon>Amoebozoa</taxon>
        <taxon>Evosea</taxon>
        <taxon>Eumycetozoa</taxon>
        <taxon>Dictyostelia</taxon>
        <taxon>Dictyosteliales</taxon>
        <taxon>Raperosteliaceae</taxon>
        <taxon>Tieghemostelium</taxon>
    </lineage>
</organism>
<sequence length="243" mass="27615">MRRYLFSKIKVFGFDSNLNPIEKDYNEILSKNTQMKQTTAIIVILIVIVNALIGATQFINFVQFYNRKCESFANSGSGFSVVPNQCIDNEFMPFNYFVEEPTSTSVLLKIYDNSYCQDSNLVYTNSYTMDTCTTADYDDSNLEMFYQITESSTIPPMLNGTLALVFTNSSNDIIAQTYYGNNTFVYVLGDQSQTAYNYYCDGPSPYFFVCNTWFAGEQGTKCTNPEIITSSTNNNIQMTPKCF</sequence>
<name>A0A151Z9G9_TIELA</name>
<dbReference type="PANTHER" id="PTHR33576">
    <property type="entry name" value="CARBOHYDRATE BINDING DOMAIN-CONTAINING PROTEIN-RELATED"/>
    <property type="match status" value="1"/>
</dbReference>
<dbReference type="InParanoid" id="A0A151Z9G9"/>
<evidence type="ECO:0000256" key="1">
    <source>
        <dbReference type="SAM" id="Phobius"/>
    </source>
</evidence>
<dbReference type="AlphaFoldDB" id="A0A151Z9G9"/>
<gene>
    <name evidence="2" type="ORF">DLAC_11761</name>
</gene>
<comment type="caution">
    <text evidence="2">The sequence shown here is derived from an EMBL/GenBank/DDBJ whole genome shotgun (WGS) entry which is preliminary data.</text>
</comment>
<accession>A0A151Z9G9</accession>
<evidence type="ECO:0000313" key="2">
    <source>
        <dbReference type="EMBL" id="KYQ90514.1"/>
    </source>
</evidence>
<keyword evidence="1" id="KW-0812">Transmembrane</keyword>
<feature type="transmembrane region" description="Helical" evidence="1">
    <location>
        <begin position="40"/>
        <end position="59"/>
    </location>
</feature>
<proteinExistence type="predicted"/>
<reference evidence="2 3" key="1">
    <citation type="submission" date="2015-12" db="EMBL/GenBank/DDBJ databases">
        <title>Dictyostelia acquired genes for synthesis and detection of signals that induce cell-type specialization by lateral gene transfer from prokaryotes.</title>
        <authorList>
            <person name="Gloeckner G."/>
            <person name="Schaap P."/>
        </authorList>
    </citation>
    <scope>NUCLEOTIDE SEQUENCE [LARGE SCALE GENOMIC DNA]</scope>
    <source>
        <strain evidence="2 3">TK</strain>
    </source>
</reference>
<dbReference type="EMBL" id="LODT01000037">
    <property type="protein sequence ID" value="KYQ90514.1"/>
    <property type="molecule type" value="Genomic_DNA"/>
</dbReference>
<evidence type="ECO:0000313" key="3">
    <source>
        <dbReference type="Proteomes" id="UP000076078"/>
    </source>
</evidence>